<dbReference type="Proteomes" id="UP000054047">
    <property type="component" value="Unassembled WGS sequence"/>
</dbReference>
<protein>
    <recommendedName>
        <fullName evidence="4">Thioredoxin domain-containing protein</fullName>
    </recommendedName>
</protein>
<evidence type="ECO:0008006" key="4">
    <source>
        <dbReference type="Google" id="ProtNLM"/>
    </source>
</evidence>
<feature type="region of interest" description="Disordered" evidence="1">
    <location>
        <begin position="86"/>
        <end position="107"/>
    </location>
</feature>
<name>A0A0C2GFW0_9BILA</name>
<dbReference type="OrthoDB" id="10257948at2759"/>
<organism evidence="2 3">
    <name type="scientific">Ancylostoma duodenale</name>
    <dbReference type="NCBI Taxonomy" id="51022"/>
    <lineage>
        <taxon>Eukaryota</taxon>
        <taxon>Metazoa</taxon>
        <taxon>Ecdysozoa</taxon>
        <taxon>Nematoda</taxon>
        <taxon>Chromadorea</taxon>
        <taxon>Rhabditida</taxon>
        <taxon>Rhabditina</taxon>
        <taxon>Rhabditomorpha</taxon>
        <taxon>Strongyloidea</taxon>
        <taxon>Ancylostomatidae</taxon>
        <taxon>Ancylostomatinae</taxon>
        <taxon>Ancylostoma</taxon>
    </lineage>
</organism>
<proteinExistence type="predicted"/>
<sequence length="107" mass="12211">MQILAPKHLGTRFIHVNADKVHFLVTRLNIRVIPTIAIVKDQQTVDYIRGFDDLGGIDEFKTEALQVLEARLARSGVIKIEKPKVEQPKKKIIRSNDPAHDDSDDDW</sequence>
<dbReference type="Gene3D" id="3.40.30.10">
    <property type="entry name" value="Glutaredoxin"/>
    <property type="match status" value="1"/>
</dbReference>
<dbReference type="AlphaFoldDB" id="A0A0C2GFW0"/>
<dbReference type="PANTHER" id="PTHR21148">
    <property type="entry name" value="THIOREDOXIN DOMAIN-CONTAINING PROTEIN 9"/>
    <property type="match status" value="1"/>
</dbReference>
<keyword evidence="3" id="KW-1185">Reference proteome</keyword>
<evidence type="ECO:0000313" key="3">
    <source>
        <dbReference type="Proteomes" id="UP000054047"/>
    </source>
</evidence>
<dbReference type="InterPro" id="IPR036249">
    <property type="entry name" value="Thioredoxin-like_sf"/>
</dbReference>
<evidence type="ECO:0000313" key="2">
    <source>
        <dbReference type="EMBL" id="KIH60040.1"/>
    </source>
</evidence>
<dbReference type="SUPFAM" id="SSF52833">
    <property type="entry name" value="Thioredoxin-like"/>
    <property type="match status" value="1"/>
</dbReference>
<dbReference type="EMBL" id="KN731338">
    <property type="protein sequence ID" value="KIH60040.1"/>
    <property type="molecule type" value="Genomic_DNA"/>
</dbReference>
<reference evidence="2 3" key="1">
    <citation type="submission" date="2013-12" db="EMBL/GenBank/DDBJ databases">
        <title>Draft genome of the parsitic nematode Ancylostoma duodenale.</title>
        <authorList>
            <person name="Mitreva M."/>
        </authorList>
    </citation>
    <scope>NUCLEOTIDE SEQUENCE [LARGE SCALE GENOMIC DNA]</scope>
    <source>
        <strain evidence="2 3">Zhejiang</strain>
    </source>
</reference>
<accession>A0A0C2GFW0</accession>
<evidence type="ECO:0000256" key="1">
    <source>
        <dbReference type="SAM" id="MobiDB-lite"/>
    </source>
</evidence>
<gene>
    <name evidence="2" type="ORF">ANCDUO_09714</name>
</gene>